<dbReference type="Proteomes" id="UP000748752">
    <property type="component" value="Unassembled WGS sequence"/>
</dbReference>
<comment type="caution">
    <text evidence="2">The sequence shown here is derived from an EMBL/GenBank/DDBJ whole genome shotgun (WGS) entry which is preliminary data.</text>
</comment>
<evidence type="ECO:0000259" key="1">
    <source>
        <dbReference type="PROSITE" id="PS50943"/>
    </source>
</evidence>
<dbReference type="SMART" id="SM00530">
    <property type="entry name" value="HTH_XRE"/>
    <property type="match status" value="1"/>
</dbReference>
<dbReference type="Gene3D" id="1.10.260.40">
    <property type="entry name" value="lambda repressor-like DNA-binding domains"/>
    <property type="match status" value="1"/>
</dbReference>
<dbReference type="EMBL" id="NRRV01000062">
    <property type="protein sequence ID" value="MBK1632944.1"/>
    <property type="molecule type" value="Genomic_DNA"/>
</dbReference>
<dbReference type="SUPFAM" id="SSF47413">
    <property type="entry name" value="lambda repressor-like DNA-binding domains"/>
    <property type="match status" value="1"/>
</dbReference>
<name>A0ABS1CLX3_9GAMM</name>
<keyword evidence="3" id="KW-1185">Reference proteome</keyword>
<feature type="domain" description="HTH cro/C1-type" evidence="1">
    <location>
        <begin position="16"/>
        <end position="73"/>
    </location>
</feature>
<dbReference type="Pfam" id="PF01381">
    <property type="entry name" value="HTH_3"/>
    <property type="match status" value="1"/>
</dbReference>
<evidence type="ECO:0000313" key="3">
    <source>
        <dbReference type="Proteomes" id="UP000748752"/>
    </source>
</evidence>
<dbReference type="CDD" id="cd00093">
    <property type="entry name" value="HTH_XRE"/>
    <property type="match status" value="1"/>
</dbReference>
<dbReference type="InterPro" id="IPR010982">
    <property type="entry name" value="Lambda_DNA-bd_dom_sf"/>
</dbReference>
<reference evidence="2 3" key="1">
    <citation type="journal article" date="2020" name="Microorganisms">
        <title>Osmotic Adaptation and Compatible Solute Biosynthesis of Phototrophic Bacteria as Revealed from Genome Analyses.</title>
        <authorList>
            <person name="Imhoff J.F."/>
            <person name="Rahn T."/>
            <person name="Kunzel S."/>
            <person name="Keller A."/>
            <person name="Neulinger S.C."/>
        </authorList>
    </citation>
    <scope>NUCLEOTIDE SEQUENCE [LARGE SCALE GENOMIC DNA]</scope>
    <source>
        <strain evidence="2 3">DSM 6210</strain>
    </source>
</reference>
<accession>A0ABS1CLX3</accession>
<gene>
    <name evidence="2" type="ORF">CKO31_19755</name>
</gene>
<protein>
    <recommendedName>
        <fullName evidence="1">HTH cro/C1-type domain-containing protein</fullName>
    </recommendedName>
</protein>
<organism evidence="2 3">
    <name type="scientific">Thiohalocapsa halophila</name>
    <dbReference type="NCBI Taxonomy" id="69359"/>
    <lineage>
        <taxon>Bacteria</taxon>
        <taxon>Pseudomonadati</taxon>
        <taxon>Pseudomonadota</taxon>
        <taxon>Gammaproteobacteria</taxon>
        <taxon>Chromatiales</taxon>
        <taxon>Chromatiaceae</taxon>
        <taxon>Thiohalocapsa</taxon>
    </lineage>
</organism>
<sequence>MRVTGRALNRAIGDRVRAARLARGLSLADLSARTGDSLSVSRISHYELGQRRLSIEAARTLATALGDVSAAHLLGVDADDAPGADSAEARLLAAFRATDAEGRHRLLTVAVSGADCGAPGSGSE</sequence>
<dbReference type="InterPro" id="IPR001387">
    <property type="entry name" value="Cro/C1-type_HTH"/>
</dbReference>
<evidence type="ECO:0000313" key="2">
    <source>
        <dbReference type="EMBL" id="MBK1632944.1"/>
    </source>
</evidence>
<dbReference type="PROSITE" id="PS50943">
    <property type="entry name" value="HTH_CROC1"/>
    <property type="match status" value="1"/>
</dbReference>
<proteinExistence type="predicted"/>